<organism evidence="1 2">
    <name type="scientific">Batillaria attramentaria</name>
    <dbReference type="NCBI Taxonomy" id="370345"/>
    <lineage>
        <taxon>Eukaryota</taxon>
        <taxon>Metazoa</taxon>
        <taxon>Spiralia</taxon>
        <taxon>Lophotrochozoa</taxon>
        <taxon>Mollusca</taxon>
        <taxon>Gastropoda</taxon>
        <taxon>Caenogastropoda</taxon>
        <taxon>Sorbeoconcha</taxon>
        <taxon>Cerithioidea</taxon>
        <taxon>Batillariidae</taxon>
        <taxon>Batillaria</taxon>
    </lineage>
</organism>
<evidence type="ECO:0000313" key="1">
    <source>
        <dbReference type="EMBL" id="KAK7498977.1"/>
    </source>
</evidence>
<accession>A0ABD0LHG3</accession>
<sequence length="84" mass="9422">MIAASRAPYGHQTRVGCRDLPVAGRTRIARSRLKARSRLLFHHLRGPTLQSEGLAPLQRRSVQTCSPHVNTGNWMGLERDAICY</sequence>
<dbReference type="AlphaFoldDB" id="A0ABD0LHG3"/>
<keyword evidence="2" id="KW-1185">Reference proteome</keyword>
<proteinExistence type="predicted"/>
<evidence type="ECO:0000313" key="2">
    <source>
        <dbReference type="Proteomes" id="UP001519460"/>
    </source>
</evidence>
<protein>
    <submittedName>
        <fullName evidence="1">Uncharacterized protein</fullName>
    </submittedName>
</protein>
<dbReference type="EMBL" id="JACVVK020000047">
    <property type="protein sequence ID" value="KAK7498977.1"/>
    <property type="molecule type" value="Genomic_DNA"/>
</dbReference>
<reference evidence="1 2" key="1">
    <citation type="journal article" date="2023" name="Sci. Data">
        <title>Genome assembly of the Korean intertidal mud-creeper Batillaria attramentaria.</title>
        <authorList>
            <person name="Patra A.K."/>
            <person name="Ho P.T."/>
            <person name="Jun S."/>
            <person name="Lee S.J."/>
            <person name="Kim Y."/>
            <person name="Won Y.J."/>
        </authorList>
    </citation>
    <scope>NUCLEOTIDE SEQUENCE [LARGE SCALE GENOMIC DNA]</scope>
    <source>
        <strain evidence="1">Wonlab-2016</strain>
    </source>
</reference>
<name>A0ABD0LHG3_9CAEN</name>
<dbReference type="Proteomes" id="UP001519460">
    <property type="component" value="Unassembled WGS sequence"/>
</dbReference>
<gene>
    <name evidence="1" type="ORF">BaRGS_00009786</name>
</gene>
<comment type="caution">
    <text evidence="1">The sequence shown here is derived from an EMBL/GenBank/DDBJ whole genome shotgun (WGS) entry which is preliminary data.</text>
</comment>